<evidence type="ECO:0008006" key="5">
    <source>
        <dbReference type="Google" id="ProtNLM"/>
    </source>
</evidence>
<dbReference type="InterPro" id="IPR050246">
    <property type="entry name" value="Class_II_FBP_aldolase"/>
</dbReference>
<evidence type="ECO:0000313" key="4">
    <source>
        <dbReference type="Proteomes" id="UP000177707"/>
    </source>
</evidence>
<comment type="caution">
    <text evidence="3">The sequence shown here is derived from an EMBL/GenBank/DDBJ whole genome shotgun (WGS) entry which is preliminary data.</text>
</comment>
<keyword evidence="2" id="KW-0862">Zinc</keyword>
<keyword evidence="2" id="KW-0479">Metal-binding</keyword>
<feature type="binding site" evidence="2">
    <location>
        <position position="80"/>
    </location>
    <ligand>
        <name>Zn(2+)</name>
        <dbReference type="ChEBI" id="CHEBI:29105"/>
        <label>1</label>
        <note>catalytic</note>
    </ligand>
</feature>
<organism evidence="3 4">
    <name type="scientific">Candidatus Zambryskibacteria bacterium RIFCSPLOWO2_01_FULL_39_39</name>
    <dbReference type="NCBI Taxonomy" id="1802758"/>
    <lineage>
        <taxon>Bacteria</taxon>
        <taxon>Candidatus Zambryskiibacteriota</taxon>
    </lineage>
</organism>
<comment type="cofactor">
    <cofactor evidence="2">
        <name>Zn(2+)</name>
        <dbReference type="ChEBI" id="CHEBI:29105"/>
    </cofactor>
    <text evidence="2">Binds 2 Zn(2+) ions per subunit. One is catalytic and the other provides a structural contribution.</text>
</comment>
<gene>
    <name evidence="3" type="ORF">A3A96_02540</name>
</gene>
<evidence type="ECO:0000256" key="2">
    <source>
        <dbReference type="PIRSR" id="PIRSR001359-3"/>
    </source>
</evidence>
<dbReference type="InterPro" id="IPR000771">
    <property type="entry name" value="FBA_II"/>
</dbReference>
<dbReference type="STRING" id="1802758.A3A96_02540"/>
<feature type="binding site" evidence="2">
    <location>
        <position position="101"/>
    </location>
    <ligand>
        <name>Zn(2+)</name>
        <dbReference type="ChEBI" id="CHEBI:29105"/>
        <label>2</label>
    </ligand>
</feature>
<dbReference type="InterPro" id="IPR013785">
    <property type="entry name" value="Aldolase_TIM"/>
</dbReference>
<accession>A0A1G2U002</accession>
<feature type="binding site" evidence="2">
    <location>
        <position position="216"/>
    </location>
    <ligand>
        <name>Zn(2+)</name>
        <dbReference type="ChEBI" id="CHEBI:29105"/>
        <label>1</label>
        <note>catalytic</note>
    </ligand>
</feature>
<dbReference type="PANTHER" id="PTHR30304:SF0">
    <property type="entry name" value="D-TAGATOSE-1,6-BISPHOSPHATE ALDOLASE SUBUNIT GATY-RELATED"/>
    <property type="match status" value="1"/>
</dbReference>
<feature type="binding site" evidence="2">
    <location>
        <position position="184"/>
    </location>
    <ligand>
        <name>Zn(2+)</name>
        <dbReference type="ChEBI" id="CHEBI:29105"/>
        <label>1</label>
        <note>catalytic</note>
    </ligand>
</feature>
<dbReference type="EMBL" id="MHWB01000002">
    <property type="protein sequence ID" value="OHB02729.1"/>
    <property type="molecule type" value="Genomic_DNA"/>
</dbReference>
<evidence type="ECO:0000256" key="1">
    <source>
        <dbReference type="PIRSR" id="PIRSR001359-1"/>
    </source>
</evidence>
<name>A0A1G2U002_9BACT</name>
<feature type="binding site" evidence="2">
    <location>
        <position position="133"/>
    </location>
    <ligand>
        <name>Zn(2+)</name>
        <dbReference type="ChEBI" id="CHEBI:29105"/>
        <label>2</label>
    </ligand>
</feature>
<dbReference type="Proteomes" id="UP000177707">
    <property type="component" value="Unassembled WGS sequence"/>
</dbReference>
<evidence type="ECO:0000313" key="3">
    <source>
        <dbReference type="EMBL" id="OHB02729.1"/>
    </source>
</evidence>
<sequence>MKSLREYIKEAEEKKVAIGHFNISDSLGFWAVVNASKKLNLPVIIGVSEGERDFIGVKQIKALVDTLKADGLPVFLNADHTYSVEKIKEVVDAGFDAAIIDGAELSFEENLKMTKESVAYKNSTNPEMIIEAELGFIGKSSKIWDEVPTGAASSDAVLTKKEEASEFVKETGVDLFAPAVGNIHGMAKNLKVNFEKLNIERIRVLREATGVPLVLHGGSGITDEEFKLAIGAGISIIHINTEIRLAYKQGLQRSFSDSPDEIAPYKFLKPARDGMQAVVEKRLALFNNL</sequence>
<proteinExistence type="predicted"/>
<dbReference type="GO" id="GO:0008270">
    <property type="term" value="F:zinc ion binding"/>
    <property type="evidence" value="ECO:0007669"/>
    <property type="project" value="InterPro"/>
</dbReference>
<dbReference type="PIRSF" id="PIRSF001359">
    <property type="entry name" value="F_bP_aldolase_II"/>
    <property type="match status" value="1"/>
</dbReference>
<dbReference type="Pfam" id="PF01116">
    <property type="entry name" value="F_bP_aldolase"/>
    <property type="match status" value="1"/>
</dbReference>
<dbReference type="NCBIfam" id="TIGR00167">
    <property type="entry name" value="cbbA"/>
    <property type="match status" value="1"/>
</dbReference>
<dbReference type="AlphaFoldDB" id="A0A1G2U002"/>
<dbReference type="SUPFAM" id="SSF51569">
    <property type="entry name" value="Aldolase"/>
    <property type="match status" value="1"/>
</dbReference>
<dbReference type="PANTHER" id="PTHR30304">
    <property type="entry name" value="D-TAGATOSE-1,6-BISPHOSPHATE ALDOLASE"/>
    <property type="match status" value="1"/>
</dbReference>
<feature type="active site" description="Proton donor" evidence="1">
    <location>
        <position position="79"/>
    </location>
</feature>
<reference evidence="3 4" key="1">
    <citation type="journal article" date="2016" name="Nat. Commun.">
        <title>Thousands of microbial genomes shed light on interconnected biogeochemical processes in an aquifer system.</title>
        <authorList>
            <person name="Anantharaman K."/>
            <person name="Brown C.T."/>
            <person name="Hug L.A."/>
            <person name="Sharon I."/>
            <person name="Castelle C.J."/>
            <person name="Probst A.J."/>
            <person name="Thomas B.C."/>
            <person name="Singh A."/>
            <person name="Wilkins M.J."/>
            <person name="Karaoz U."/>
            <person name="Brodie E.L."/>
            <person name="Williams K.H."/>
            <person name="Hubbard S.S."/>
            <person name="Banfield J.F."/>
        </authorList>
    </citation>
    <scope>NUCLEOTIDE SEQUENCE [LARGE SCALE GENOMIC DNA]</scope>
</reference>
<dbReference type="GO" id="GO:0016832">
    <property type="term" value="F:aldehyde-lyase activity"/>
    <property type="evidence" value="ECO:0007669"/>
    <property type="project" value="InterPro"/>
</dbReference>
<dbReference type="GO" id="GO:0005975">
    <property type="term" value="P:carbohydrate metabolic process"/>
    <property type="evidence" value="ECO:0007669"/>
    <property type="project" value="InterPro"/>
</dbReference>
<dbReference type="Gene3D" id="3.20.20.70">
    <property type="entry name" value="Aldolase class I"/>
    <property type="match status" value="1"/>
</dbReference>
<protein>
    <recommendedName>
        <fullName evidence="5">Tagatose-bisphosphate aldolase</fullName>
    </recommendedName>
</protein>